<keyword evidence="10" id="KW-0812">Transmembrane</keyword>
<dbReference type="InterPro" id="IPR050121">
    <property type="entry name" value="Cytochrome_P450_monoxygenase"/>
</dbReference>
<evidence type="ECO:0000256" key="1">
    <source>
        <dbReference type="ARBA" id="ARBA00001971"/>
    </source>
</evidence>
<dbReference type="OrthoDB" id="1470350at2759"/>
<name>A0A553HNI7_9PEZI</name>
<feature type="transmembrane region" description="Helical" evidence="10">
    <location>
        <begin position="12"/>
        <end position="29"/>
    </location>
</feature>
<protein>
    <recommendedName>
        <fullName evidence="13">Cytochrome P450 monooxygenase</fullName>
    </recommendedName>
</protein>
<dbReference type="InterPro" id="IPR002401">
    <property type="entry name" value="Cyt_P450_E_grp-I"/>
</dbReference>
<dbReference type="GO" id="GO:0016705">
    <property type="term" value="F:oxidoreductase activity, acting on paired donors, with incorporation or reduction of molecular oxygen"/>
    <property type="evidence" value="ECO:0007669"/>
    <property type="project" value="InterPro"/>
</dbReference>
<dbReference type="FunFam" id="1.10.630.10:FF:000047">
    <property type="entry name" value="Cytochrome P450 monooxygenase"/>
    <property type="match status" value="1"/>
</dbReference>
<organism evidence="11 12">
    <name type="scientific">Xylaria flabelliformis</name>
    <dbReference type="NCBI Taxonomy" id="2512241"/>
    <lineage>
        <taxon>Eukaryota</taxon>
        <taxon>Fungi</taxon>
        <taxon>Dikarya</taxon>
        <taxon>Ascomycota</taxon>
        <taxon>Pezizomycotina</taxon>
        <taxon>Sordariomycetes</taxon>
        <taxon>Xylariomycetidae</taxon>
        <taxon>Xylariales</taxon>
        <taxon>Xylariaceae</taxon>
        <taxon>Xylaria</taxon>
    </lineage>
</organism>
<evidence type="ECO:0000256" key="7">
    <source>
        <dbReference type="ARBA" id="ARBA00023033"/>
    </source>
</evidence>
<keyword evidence="6 8" id="KW-0408">Iron</keyword>
<keyword evidence="4 8" id="KW-0479">Metal-binding</keyword>
<sequence length="490" mass="55568">MTSALELARNGLMLGVLYVIGRAIYNAFLHPLRKYPGPLSHHMSILPRSWYQLQGLLPFHMDELHQKYGPVVRVAPDELAFSSPQAWRDIYGHKKAGEEENPKPDSVYKVFDWLPTSVLNADRQDHGALRRQLSHGFSDRSMREQEPIIGSYVDLLVKRLKEGIEKDTTQNLREWYNYTTFDIIGDLSFGVDGGFGCLANSDYHPWVKLIGKSIYQGAIISGLARLGLLRPIRWIGKSKLLAENKNRAIVWEKVGQRMEGGERPDFLEGLLRKKEELKLDQSRLTMNATLLIIAGSETTATLLSGATWLLLSYPEKLRKLEQEVRSAFKSDDEITLTSVGNLTYMLACLNESLRRYPPVAGSLPRMAPKGGAMVDGNFVPEGTLISVYQWAVNHDKNYWNEPYEFAPERWLGDPGYKGDQLDAMQSFSVGPRNCIGRNLAYAEMRLILAKIVYNFDMTLADDSRGWLDDQRAFVVWEKPALNVHLKPVAH</sequence>
<keyword evidence="7 9" id="KW-0503">Monooxygenase</keyword>
<reference evidence="12" key="1">
    <citation type="submission" date="2019-06" db="EMBL/GenBank/DDBJ databases">
        <title>Draft genome sequence of the griseofulvin-producing fungus Xylaria cubensis strain G536.</title>
        <authorList>
            <person name="Mead M.E."/>
            <person name="Raja H.A."/>
            <person name="Steenwyk J.L."/>
            <person name="Knowles S.L."/>
            <person name="Oberlies N.H."/>
            <person name="Rokas A."/>
        </authorList>
    </citation>
    <scope>NUCLEOTIDE SEQUENCE [LARGE SCALE GENOMIC DNA]</scope>
    <source>
        <strain evidence="12">G536</strain>
    </source>
</reference>
<evidence type="ECO:0000256" key="2">
    <source>
        <dbReference type="ARBA" id="ARBA00010617"/>
    </source>
</evidence>
<dbReference type="InterPro" id="IPR036396">
    <property type="entry name" value="Cyt_P450_sf"/>
</dbReference>
<dbReference type="SUPFAM" id="SSF48264">
    <property type="entry name" value="Cytochrome P450"/>
    <property type="match status" value="1"/>
</dbReference>
<dbReference type="PANTHER" id="PTHR24305:SF230">
    <property type="entry name" value="P450, PUTATIVE (EUROFUNG)-RELATED"/>
    <property type="match status" value="1"/>
</dbReference>
<evidence type="ECO:0000313" key="11">
    <source>
        <dbReference type="EMBL" id="TRX89510.1"/>
    </source>
</evidence>
<dbReference type="AlphaFoldDB" id="A0A553HNI7"/>
<comment type="cofactor">
    <cofactor evidence="1 8">
        <name>heme</name>
        <dbReference type="ChEBI" id="CHEBI:30413"/>
    </cofactor>
</comment>
<keyword evidence="5 9" id="KW-0560">Oxidoreductase</keyword>
<evidence type="ECO:0000256" key="8">
    <source>
        <dbReference type="PIRSR" id="PIRSR602401-1"/>
    </source>
</evidence>
<keyword evidence="12" id="KW-1185">Reference proteome</keyword>
<keyword evidence="10" id="KW-1133">Transmembrane helix</keyword>
<proteinExistence type="inferred from homology"/>
<evidence type="ECO:0000256" key="3">
    <source>
        <dbReference type="ARBA" id="ARBA00022617"/>
    </source>
</evidence>
<dbReference type="GO" id="GO:0005506">
    <property type="term" value="F:iron ion binding"/>
    <property type="evidence" value="ECO:0007669"/>
    <property type="project" value="InterPro"/>
</dbReference>
<evidence type="ECO:0008006" key="13">
    <source>
        <dbReference type="Google" id="ProtNLM"/>
    </source>
</evidence>
<feature type="binding site" description="axial binding residue" evidence="8">
    <location>
        <position position="434"/>
    </location>
    <ligand>
        <name>heme</name>
        <dbReference type="ChEBI" id="CHEBI:30413"/>
    </ligand>
    <ligandPart>
        <name>Fe</name>
        <dbReference type="ChEBI" id="CHEBI:18248"/>
    </ligandPart>
</feature>
<dbReference type="InterPro" id="IPR017972">
    <property type="entry name" value="Cyt_P450_CS"/>
</dbReference>
<evidence type="ECO:0000256" key="4">
    <source>
        <dbReference type="ARBA" id="ARBA00022723"/>
    </source>
</evidence>
<dbReference type="PRINTS" id="PR00385">
    <property type="entry name" value="P450"/>
</dbReference>
<gene>
    <name evidence="11" type="ORF">FHL15_009554</name>
</gene>
<evidence type="ECO:0000256" key="6">
    <source>
        <dbReference type="ARBA" id="ARBA00023004"/>
    </source>
</evidence>
<dbReference type="Pfam" id="PF00067">
    <property type="entry name" value="p450"/>
    <property type="match status" value="1"/>
</dbReference>
<evidence type="ECO:0000256" key="5">
    <source>
        <dbReference type="ARBA" id="ARBA00023002"/>
    </source>
</evidence>
<evidence type="ECO:0000256" key="9">
    <source>
        <dbReference type="RuleBase" id="RU000461"/>
    </source>
</evidence>
<dbReference type="GO" id="GO:0009403">
    <property type="term" value="P:toxin biosynthetic process"/>
    <property type="evidence" value="ECO:0007669"/>
    <property type="project" value="UniProtKB-ARBA"/>
</dbReference>
<comment type="similarity">
    <text evidence="2 9">Belongs to the cytochrome P450 family.</text>
</comment>
<dbReference type="PANTHER" id="PTHR24305">
    <property type="entry name" value="CYTOCHROME P450"/>
    <property type="match status" value="1"/>
</dbReference>
<dbReference type="PROSITE" id="PS00086">
    <property type="entry name" value="CYTOCHROME_P450"/>
    <property type="match status" value="1"/>
</dbReference>
<dbReference type="InterPro" id="IPR001128">
    <property type="entry name" value="Cyt_P450"/>
</dbReference>
<comment type="caution">
    <text evidence="11">The sequence shown here is derived from an EMBL/GenBank/DDBJ whole genome shotgun (WGS) entry which is preliminary data.</text>
</comment>
<accession>A0A553HNI7</accession>
<evidence type="ECO:0000256" key="10">
    <source>
        <dbReference type="SAM" id="Phobius"/>
    </source>
</evidence>
<dbReference type="GO" id="GO:0004497">
    <property type="term" value="F:monooxygenase activity"/>
    <property type="evidence" value="ECO:0007669"/>
    <property type="project" value="UniProtKB-KW"/>
</dbReference>
<dbReference type="STRING" id="2512241.A0A553HNI7"/>
<keyword evidence="10" id="KW-0472">Membrane</keyword>
<dbReference type="Proteomes" id="UP000319160">
    <property type="component" value="Unassembled WGS sequence"/>
</dbReference>
<evidence type="ECO:0000313" key="12">
    <source>
        <dbReference type="Proteomes" id="UP000319160"/>
    </source>
</evidence>
<keyword evidence="3 8" id="KW-0349">Heme</keyword>
<dbReference type="CDD" id="cd11058">
    <property type="entry name" value="CYP60B-like"/>
    <property type="match status" value="1"/>
</dbReference>
<dbReference type="PRINTS" id="PR00463">
    <property type="entry name" value="EP450I"/>
</dbReference>
<dbReference type="Gene3D" id="1.10.630.10">
    <property type="entry name" value="Cytochrome P450"/>
    <property type="match status" value="1"/>
</dbReference>
<dbReference type="GO" id="GO:0020037">
    <property type="term" value="F:heme binding"/>
    <property type="evidence" value="ECO:0007669"/>
    <property type="project" value="InterPro"/>
</dbReference>
<dbReference type="EMBL" id="VFLP01000066">
    <property type="protein sequence ID" value="TRX89510.1"/>
    <property type="molecule type" value="Genomic_DNA"/>
</dbReference>